<evidence type="ECO:0000313" key="1">
    <source>
        <dbReference type="EMBL" id="CUX46005.1"/>
    </source>
</evidence>
<sequence>MYAYRSSFCRPDYAAHECESTRGSTLKAPRLKCGQAKGSDEAAKFYRFRRVSAGRIEADYRGFVANAFS</sequence>
<dbReference type="Proteomes" id="UP000191987">
    <property type="component" value="Unassembled WGS sequence"/>
</dbReference>
<proteinExistence type="predicted"/>
<organism evidence="1 2">
    <name type="scientific">Agrobacterium deltaense Zutra 3/1</name>
    <dbReference type="NCBI Taxonomy" id="1183427"/>
    <lineage>
        <taxon>Bacteria</taxon>
        <taxon>Pseudomonadati</taxon>
        <taxon>Pseudomonadota</taxon>
        <taxon>Alphaproteobacteria</taxon>
        <taxon>Hyphomicrobiales</taxon>
        <taxon>Rhizobiaceae</taxon>
        <taxon>Rhizobium/Agrobacterium group</taxon>
        <taxon>Agrobacterium</taxon>
    </lineage>
</organism>
<protein>
    <submittedName>
        <fullName evidence="1">Uncharacterized protein</fullName>
    </submittedName>
</protein>
<reference evidence="1 2" key="1">
    <citation type="submission" date="2016-01" db="EMBL/GenBank/DDBJ databases">
        <authorList>
            <person name="Oliw E.H."/>
        </authorList>
    </citation>
    <scope>NUCLEOTIDE SEQUENCE [LARGE SCALE GENOMIC DNA]</scope>
    <source>
        <strain evidence="1 2">Zutra 3-1</strain>
    </source>
</reference>
<gene>
    <name evidence="1" type="ORF">AGR7C_Lc120061</name>
</gene>
<evidence type="ECO:0000313" key="2">
    <source>
        <dbReference type="Proteomes" id="UP000191987"/>
    </source>
</evidence>
<dbReference type="AlphaFoldDB" id="A0A1S7R2G4"/>
<dbReference type="EMBL" id="FBWG01000030">
    <property type="protein sequence ID" value="CUX46005.1"/>
    <property type="molecule type" value="Genomic_DNA"/>
</dbReference>
<name>A0A1S7R2G4_9HYPH</name>
<accession>A0A1S7R2G4</accession>